<sequence>MQIGCACGKVSGRVEKASSKTVNRIRCYCRDCQAGAYLTDVDKVLDSHGGTEIYQTSPALISFHHGLENIGCTRLAGKGLMRWHSTCCNTAIANTLEDRKFAFVGLVHTCVQSPEMGDARDQLIGAQIFDVNTGGAKNGPIKRIGQRRTIFKILSGVLKAKVTGTYKMNPFFDAVSGKPIVKPRVLSGEESAAIYQKVDQD</sequence>
<gene>
    <name evidence="1" type="ORF">ACFQS8_00310</name>
</gene>
<dbReference type="RefSeq" id="WP_382164613.1">
    <property type="nucleotide sequence ID" value="NZ_JBHTBR010000002.1"/>
</dbReference>
<evidence type="ECO:0000313" key="2">
    <source>
        <dbReference type="Proteomes" id="UP001596492"/>
    </source>
</evidence>
<reference evidence="2" key="1">
    <citation type="journal article" date="2019" name="Int. J. Syst. Evol. Microbiol.">
        <title>The Global Catalogue of Microorganisms (GCM) 10K type strain sequencing project: providing services to taxonomists for standard genome sequencing and annotation.</title>
        <authorList>
            <consortium name="The Broad Institute Genomics Platform"/>
            <consortium name="The Broad Institute Genome Sequencing Center for Infectious Disease"/>
            <person name="Wu L."/>
            <person name="Ma J."/>
        </authorList>
    </citation>
    <scope>NUCLEOTIDE SEQUENCE [LARGE SCALE GENOMIC DNA]</scope>
    <source>
        <strain evidence="2">CCUG 51308</strain>
    </source>
</reference>
<evidence type="ECO:0000313" key="1">
    <source>
        <dbReference type="EMBL" id="MFC7290045.1"/>
    </source>
</evidence>
<dbReference type="EMBL" id="JBHTBR010000002">
    <property type="protein sequence ID" value="MFC7290045.1"/>
    <property type="molecule type" value="Genomic_DNA"/>
</dbReference>
<organism evidence="1 2">
    <name type="scientific">Hirschia litorea</name>
    <dbReference type="NCBI Taxonomy" id="1199156"/>
    <lineage>
        <taxon>Bacteria</taxon>
        <taxon>Pseudomonadati</taxon>
        <taxon>Pseudomonadota</taxon>
        <taxon>Alphaproteobacteria</taxon>
        <taxon>Hyphomonadales</taxon>
        <taxon>Hyphomonadaceae</taxon>
        <taxon>Hirschia</taxon>
    </lineage>
</organism>
<accession>A0ABW2IGP9</accession>
<name>A0ABW2IGP9_9PROT</name>
<protein>
    <submittedName>
        <fullName evidence="1">DUF6151 family protein</fullName>
    </submittedName>
</protein>
<dbReference type="Pfam" id="PF19648">
    <property type="entry name" value="DUF6151"/>
    <property type="match status" value="1"/>
</dbReference>
<proteinExistence type="predicted"/>
<comment type="caution">
    <text evidence="1">The sequence shown here is derived from an EMBL/GenBank/DDBJ whole genome shotgun (WGS) entry which is preliminary data.</text>
</comment>
<dbReference type="InterPro" id="IPR046149">
    <property type="entry name" value="DUF6151"/>
</dbReference>
<dbReference type="Proteomes" id="UP001596492">
    <property type="component" value="Unassembled WGS sequence"/>
</dbReference>
<keyword evidence="2" id="KW-1185">Reference proteome</keyword>